<evidence type="ECO:0000256" key="6">
    <source>
        <dbReference type="SAM" id="MobiDB-lite"/>
    </source>
</evidence>
<evidence type="ECO:0000313" key="10">
    <source>
        <dbReference type="Proteomes" id="UP000001307"/>
    </source>
</evidence>
<dbReference type="PROSITE" id="PS50055">
    <property type="entry name" value="TYR_PHOSPHATASE_PTP"/>
    <property type="match status" value="1"/>
</dbReference>
<dbReference type="EC" id="3.1.3.48" evidence="2"/>
<dbReference type="OrthoDB" id="10051650at2759"/>
<dbReference type="InParanoid" id="E4X1N8"/>
<feature type="domain" description="Tyrosine specific protein phosphatases" evidence="8">
    <location>
        <begin position="311"/>
        <end position="402"/>
    </location>
</feature>
<keyword evidence="4" id="KW-0904">Protein phosphatase</keyword>
<dbReference type="EMBL" id="FN653021">
    <property type="protein sequence ID" value="CBY23355.1"/>
    <property type="molecule type" value="Genomic_DNA"/>
</dbReference>
<evidence type="ECO:0000256" key="5">
    <source>
        <dbReference type="SAM" id="Coils"/>
    </source>
</evidence>
<dbReference type="PRINTS" id="PR00700">
    <property type="entry name" value="PRTYPHPHTASE"/>
</dbReference>
<dbReference type="SMART" id="SM00194">
    <property type="entry name" value="PTPc"/>
    <property type="match status" value="1"/>
</dbReference>
<evidence type="ECO:0000259" key="8">
    <source>
        <dbReference type="PROSITE" id="PS50056"/>
    </source>
</evidence>
<feature type="region of interest" description="Disordered" evidence="6">
    <location>
        <begin position="91"/>
        <end position="110"/>
    </location>
</feature>
<dbReference type="SUPFAM" id="SSF52799">
    <property type="entry name" value="(Phosphotyrosine protein) phosphatases II"/>
    <property type="match status" value="1"/>
</dbReference>
<keyword evidence="5" id="KW-0175">Coiled coil</keyword>
<organism evidence="9">
    <name type="scientific">Oikopleura dioica</name>
    <name type="common">Tunicate</name>
    <dbReference type="NCBI Taxonomy" id="34765"/>
    <lineage>
        <taxon>Eukaryota</taxon>
        <taxon>Metazoa</taxon>
        <taxon>Chordata</taxon>
        <taxon>Tunicata</taxon>
        <taxon>Appendicularia</taxon>
        <taxon>Copelata</taxon>
        <taxon>Oikopleuridae</taxon>
        <taxon>Oikopleura</taxon>
    </lineage>
</organism>
<dbReference type="InterPro" id="IPR029021">
    <property type="entry name" value="Prot-tyrosine_phosphatase-like"/>
</dbReference>
<protein>
    <recommendedName>
        <fullName evidence="2">protein-tyrosine-phosphatase</fullName>
        <ecNumber evidence="2">3.1.3.48</ecNumber>
    </recommendedName>
</protein>
<accession>E4X1N8</accession>
<evidence type="ECO:0000313" key="9">
    <source>
        <dbReference type="EMBL" id="CBY23355.1"/>
    </source>
</evidence>
<dbReference type="InterPro" id="IPR016130">
    <property type="entry name" value="Tyr_Pase_AS"/>
</dbReference>
<feature type="region of interest" description="Disordered" evidence="6">
    <location>
        <begin position="33"/>
        <end position="75"/>
    </location>
</feature>
<dbReference type="AlphaFoldDB" id="E4X1N8"/>
<dbReference type="Gene3D" id="3.90.190.10">
    <property type="entry name" value="Protein tyrosine phosphatase superfamily"/>
    <property type="match status" value="1"/>
</dbReference>
<evidence type="ECO:0000256" key="2">
    <source>
        <dbReference type="ARBA" id="ARBA00013064"/>
    </source>
</evidence>
<evidence type="ECO:0000256" key="4">
    <source>
        <dbReference type="ARBA" id="ARBA00022912"/>
    </source>
</evidence>
<dbReference type="InterPro" id="IPR000242">
    <property type="entry name" value="PTP_cat"/>
</dbReference>
<feature type="domain" description="Tyrosine-protein phosphatase" evidence="7">
    <location>
        <begin position="135"/>
        <end position="411"/>
    </location>
</feature>
<dbReference type="InterPro" id="IPR003595">
    <property type="entry name" value="Tyr_Pase_cat"/>
</dbReference>
<evidence type="ECO:0000259" key="7">
    <source>
        <dbReference type="PROSITE" id="PS50055"/>
    </source>
</evidence>
<dbReference type="PANTHER" id="PTHR19134">
    <property type="entry name" value="RECEPTOR-TYPE TYROSINE-PROTEIN PHOSPHATASE"/>
    <property type="match status" value="1"/>
</dbReference>
<evidence type="ECO:0000256" key="3">
    <source>
        <dbReference type="ARBA" id="ARBA00022801"/>
    </source>
</evidence>
<dbReference type="Proteomes" id="UP000001307">
    <property type="component" value="Unassembled WGS sequence"/>
</dbReference>
<dbReference type="SMART" id="SM00404">
    <property type="entry name" value="PTPc_motif"/>
    <property type="match status" value="1"/>
</dbReference>
<name>E4X1N8_OIKDI</name>
<gene>
    <name evidence="9" type="ORF">GSOID_T00015787001</name>
</gene>
<dbReference type="InterPro" id="IPR050348">
    <property type="entry name" value="Protein-Tyr_Phosphatase"/>
</dbReference>
<reference evidence="9" key="1">
    <citation type="journal article" date="2010" name="Science">
        <title>Plasticity of animal genome architecture unmasked by rapid evolution of a pelagic tunicate.</title>
        <authorList>
            <person name="Denoeud F."/>
            <person name="Henriet S."/>
            <person name="Mungpakdee S."/>
            <person name="Aury J.M."/>
            <person name="Da Silva C."/>
            <person name="Brinkmann H."/>
            <person name="Mikhaleva J."/>
            <person name="Olsen L.C."/>
            <person name="Jubin C."/>
            <person name="Canestro C."/>
            <person name="Bouquet J.M."/>
            <person name="Danks G."/>
            <person name="Poulain J."/>
            <person name="Campsteijn C."/>
            <person name="Adamski M."/>
            <person name="Cross I."/>
            <person name="Yadetie F."/>
            <person name="Muffato M."/>
            <person name="Louis A."/>
            <person name="Butcher S."/>
            <person name="Tsagkogeorga G."/>
            <person name="Konrad A."/>
            <person name="Singh S."/>
            <person name="Jensen M.F."/>
            <person name="Cong E.H."/>
            <person name="Eikeseth-Otteraa H."/>
            <person name="Noel B."/>
            <person name="Anthouard V."/>
            <person name="Porcel B.M."/>
            <person name="Kachouri-Lafond R."/>
            <person name="Nishino A."/>
            <person name="Ugolini M."/>
            <person name="Chourrout P."/>
            <person name="Nishida H."/>
            <person name="Aasland R."/>
            <person name="Huzurbazar S."/>
            <person name="Westhof E."/>
            <person name="Delsuc F."/>
            <person name="Lehrach H."/>
            <person name="Reinhardt R."/>
            <person name="Weissenbach J."/>
            <person name="Roy S.W."/>
            <person name="Artiguenave F."/>
            <person name="Postlethwait J.H."/>
            <person name="Manak J.R."/>
            <person name="Thompson E.M."/>
            <person name="Jaillon O."/>
            <person name="Du Pasquier L."/>
            <person name="Boudinot P."/>
            <person name="Liberles D.A."/>
            <person name="Volff J.N."/>
            <person name="Philippe H."/>
            <person name="Lenhard B."/>
            <person name="Roest Crollius H."/>
            <person name="Wincker P."/>
            <person name="Chourrout D."/>
        </authorList>
    </citation>
    <scope>NUCLEOTIDE SEQUENCE [LARGE SCALE GENOMIC DNA]</scope>
</reference>
<keyword evidence="10" id="KW-1185">Reference proteome</keyword>
<proteinExistence type="inferred from homology"/>
<comment type="similarity">
    <text evidence="1">Belongs to the protein-tyrosine phosphatase family.</text>
</comment>
<dbReference type="InterPro" id="IPR000387">
    <property type="entry name" value="Tyr_Pase_dom"/>
</dbReference>
<sequence length="432" mass="50029">MENISFEVPCVPTEIDFENCDIRKFAEEILAKKFDTDSSEEDESPTYSPKRPRSWNDSGVELAESENSARQVSKSKSRLLAKLAADSVHHNTNRFTSHDSYDSEDSDQSELALRAAHNRYNPGSKNWYKASSGCLRRQYEEIRTAKLAGSFASSRARPNQVRNRYSDVPCFDHTRVRLEDSRLSDENDYINASYCDGFEMKKKYICTQGPKENTIPHFWQMVWESNSRVIVMTTKLFENDKKKCDLYWPLEGERKIAGAFLLTNVGETVEEEHFTRTTIQIEFECQTRTIFHFAFRKWPDFDVPECPEMLLDFQDHVNECHAEIRSQLISPYGPPTPSDEDAFEISPIVVHCSAGIGRTGSYLGIDICRSWLEVDVEIDLFATIKRIRDQRAFSVQTHAQYQFCLSALIEILRRKLRALEEHQNEEMDSEEE</sequence>
<evidence type="ECO:0000256" key="1">
    <source>
        <dbReference type="ARBA" id="ARBA00009580"/>
    </source>
</evidence>
<dbReference type="GO" id="GO:0004725">
    <property type="term" value="F:protein tyrosine phosphatase activity"/>
    <property type="evidence" value="ECO:0007669"/>
    <property type="project" value="UniProtKB-EC"/>
</dbReference>
<dbReference type="PROSITE" id="PS00383">
    <property type="entry name" value="TYR_PHOSPHATASE_1"/>
    <property type="match status" value="1"/>
</dbReference>
<feature type="coiled-coil region" evidence="5">
    <location>
        <begin position="405"/>
        <end position="432"/>
    </location>
</feature>
<keyword evidence="3" id="KW-0378">Hydrolase</keyword>
<dbReference type="PROSITE" id="PS50056">
    <property type="entry name" value="TYR_PHOSPHATASE_2"/>
    <property type="match status" value="1"/>
</dbReference>
<dbReference type="Pfam" id="PF00102">
    <property type="entry name" value="Y_phosphatase"/>
    <property type="match status" value="1"/>
</dbReference>
<dbReference type="PANTHER" id="PTHR19134:SF534">
    <property type="entry name" value="LD27988P"/>
    <property type="match status" value="1"/>
</dbReference>